<dbReference type="Proteomes" id="UP001500707">
    <property type="component" value="Unassembled WGS sequence"/>
</dbReference>
<evidence type="ECO:0000313" key="2">
    <source>
        <dbReference type="EMBL" id="GAA3593039.1"/>
    </source>
</evidence>
<sequence>MQLADARIDGSLVVEHVVVADSAAWSLLAPRLRVGGSVRARGLKTSGSLYLRDCRTAHTVDLVEADVGGIDATGLVCGGGFYADWGFRSAGQVLLRAAEVRGVVTFHDSVLTEPAGALLLSRLCVQRLRIDLREPPAGRVILQDAAVDVLVDDERTWPAPGALFVEGFTYKRIESDQPVEVRSRIGWLVRDPRAGAGSFEQLAKSYEAAGDEQAARTVRHARERHLRSREPLPGRMWGYVQDLLFGYGYAPRRALTWLLCLVAAGSLWFAGHPPRRADPRSERAWDPVLYSLDLLIPVANLGYRGSWQAEGVGRAVALLLIVSGWTLATAVLAGARRALGRS</sequence>
<keyword evidence="1" id="KW-1133">Transmembrane helix</keyword>
<evidence type="ECO:0000256" key="1">
    <source>
        <dbReference type="SAM" id="Phobius"/>
    </source>
</evidence>
<keyword evidence="1" id="KW-0472">Membrane</keyword>
<name>A0ABP6YYI1_9ACTN</name>
<keyword evidence="3" id="KW-1185">Reference proteome</keyword>
<gene>
    <name evidence="2" type="ORF">GCM10022295_88290</name>
</gene>
<keyword evidence="1" id="KW-0812">Transmembrane</keyword>
<accession>A0ABP6YYI1</accession>
<comment type="caution">
    <text evidence="2">The sequence shown here is derived from an EMBL/GenBank/DDBJ whole genome shotgun (WGS) entry which is preliminary data.</text>
</comment>
<evidence type="ECO:0008006" key="4">
    <source>
        <dbReference type="Google" id="ProtNLM"/>
    </source>
</evidence>
<protein>
    <recommendedName>
        <fullName evidence="4">Oxidoreductase</fullName>
    </recommendedName>
</protein>
<reference evidence="3" key="1">
    <citation type="journal article" date="2019" name="Int. J. Syst. Evol. Microbiol.">
        <title>The Global Catalogue of Microorganisms (GCM) 10K type strain sequencing project: providing services to taxonomists for standard genome sequencing and annotation.</title>
        <authorList>
            <consortium name="The Broad Institute Genomics Platform"/>
            <consortium name="The Broad Institute Genome Sequencing Center for Infectious Disease"/>
            <person name="Wu L."/>
            <person name="Ma J."/>
        </authorList>
    </citation>
    <scope>NUCLEOTIDE SEQUENCE [LARGE SCALE GENOMIC DNA]</scope>
    <source>
        <strain evidence="3">JCM 17656</strain>
    </source>
</reference>
<feature type="transmembrane region" description="Helical" evidence="1">
    <location>
        <begin position="254"/>
        <end position="272"/>
    </location>
</feature>
<organism evidence="2 3">
    <name type="scientific">Streptomyces osmaniensis</name>
    <dbReference type="NCBI Taxonomy" id="593134"/>
    <lineage>
        <taxon>Bacteria</taxon>
        <taxon>Bacillati</taxon>
        <taxon>Actinomycetota</taxon>
        <taxon>Actinomycetes</taxon>
        <taxon>Kitasatosporales</taxon>
        <taxon>Streptomycetaceae</taxon>
        <taxon>Streptomyces</taxon>
    </lineage>
</organism>
<proteinExistence type="predicted"/>
<feature type="transmembrane region" description="Helical" evidence="1">
    <location>
        <begin position="315"/>
        <end position="335"/>
    </location>
</feature>
<dbReference type="EMBL" id="BAABCE010000030">
    <property type="protein sequence ID" value="GAA3593039.1"/>
    <property type="molecule type" value="Genomic_DNA"/>
</dbReference>
<evidence type="ECO:0000313" key="3">
    <source>
        <dbReference type="Proteomes" id="UP001500707"/>
    </source>
</evidence>